<dbReference type="OrthoDB" id="9812120at2"/>
<gene>
    <name evidence="3" type="ORF">OPHB3_2059</name>
</gene>
<evidence type="ECO:0000313" key="3">
    <source>
        <dbReference type="EMBL" id="GAQ18120.1"/>
    </source>
</evidence>
<feature type="chain" id="PRO_5039615990" description="Lipoprotein" evidence="2">
    <location>
        <begin position="22"/>
        <end position="370"/>
    </location>
</feature>
<protein>
    <recommendedName>
        <fullName evidence="5">Lipoprotein</fullName>
    </recommendedName>
</protein>
<feature type="signal peptide" evidence="2">
    <location>
        <begin position="1"/>
        <end position="21"/>
    </location>
</feature>
<reference evidence="3 4" key="2">
    <citation type="journal article" date="2016" name="Genome Announc.">
        <title>Draft Genome Sequence of Oceanobacillus picturae Heshi-B3, Isolated from Fermented Rice Bran in a Traditional Japanese Seafood Dish.</title>
        <authorList>
            <person name="Akuzawa S."/>
            <person name="Nagaoka J."/>
            <person name="Kanekatsu M."/>
            <person name="Kanesaki Y."/>
            <person name="Suzuki T."/>
        </authorList>
    </citation>
    <scope>NUCLEOTIDE SEQUENCE [LARGE SCALE GENOMIC DNA]</scope>
    <source>
        <strain evidence="3 4">Heshi-B3</strain>
    </source>
</reference>
<dbReference type="RefSeq" id="WP_058950237.1">
    <property type="nucleotide sequence ID" value="NZ_BBXV01000024.1"/>
</dbReference>
<evidence type="ECO:0008006" key="5">
    <source>
        <dbReference type="Google" id="ProtNLM"/>
    </source>
</evidence>
<keyword evidence="2" id="KW-0732">Signal</keyword>
<feature type="compositionally biased region" description="Basic and acidic residues" evidence="1">
    <location>
        <begin position="28"/>
        <end position="58"/>
    </location>
</feature>
<name>A0A0U9HD36_9BACI</name>
<reference evidence="4" key="1">
    <citation type="submission" date="2015-07" db="EMBL/GenBank/DDBJ databases">
        <title>Draft Genome Sequence of Oceanobacillus picturae Heshi-B3 that Was Isolated from Fermented Rice Bran with Aging Salted Mackerel, Which Was Named Heshiko as Traditional Fermented Seafood in Japan.</title>
        <authorList>
            <person name="Akuzawa S."/>
            <person name="Nakagawa J."/>
            <person name="Kanekatsu T."/>
            <person name="Kanesaki Y."/>
            <person name="Suzuki T."/>
        </authorList>
    </citation>
    <scope>NUCLEOTIDE SEQUENCE [LARGE SCALE GENOMIC DNA]</scope>
    <source>
        <strain evidence="4">Heshi-B3</strain>
    </source>
</reference>
<feature type="compositionally biased region" description="Basic and acidic residues" evidence="1">
    <location>
        <begin position="84"/>
        <end position="97"/>
    </location>
</feature>
<proteinExistence type="predicted"/>
<comment type="caution">
    <text evidence="3">The sequence shown here is derived from an EMBL/GenBank/DDBJ whole genome shotgun (WGS) entry which is preliminary data.</text>
</comment>
<dbReference type="Proteomes" id="UP000052946">
    <property type="component" value="Unassembled WGS sequence"/>
</dbReference>
<organism evidence="3 4">
    <name type="scientific">Oceanobacillus picturae</name>
    <dbReference type="NCBI Taxonomy" id="171693"/>
    <lineage>
        <taxon>Bacteria</taxon>
        <taxon>Bacillati</taxon>
        <taxon>Bacillota</taxon>
        <taxon>Bacilli</taxon>
        <taxon>Bacillales</taxon>
        <taxon>Bacillaceae</taxon>
        <taxon>Oceanobacillus</taxon>
    </lineage>
</organism>
<sequence>MKKSALLFSGVLILFFLIACSENTTTQESEKSDEKPAQEEGTSDEKEDKKEEAEEEKPTQPYKAMEPTEDASPLKETLSEEELEKMPTEEARGGDRTRMVPVGETLVKGADDQTDGPLKNHRLVAYYGHPNSANMGILGEMEPDELMEKLKEQTQAYSDADPSRPAVPMIELISTVAQRDPGTEGTYVHPTPPEKIDEYAKLAEENDALLMLDVQLGTDSVINQVKSLEKWLKMPHVHLAIDTEFHVKEGETPGIDLGQVDGAEVQEAVDYLTEMVEKNDLPDKIVLVHQFMDEALTNKDAIQPTENVEVALNYDGWGDSATKMSLYRKFVRNEAVQYGGFKIFYNKDEPVLSPEEVLKLDPNPAIINYQ</sequence>
<dbReference type="AlphaFoldDB" id="A0A0U9HD36"/>
<feature type="region of interest" description="Disordered" evidence="1">
    <location>
        <begin position="24"/>
        <end position="97"/>
    </location>
</feature>
<dbReference type="EMBL" id="BBXV01000024">
    <property type="protein sequence ID" value="GAQ18120.1"/>
    <property type="molecule type" value="Genomic_DNA"/>
</dbReference>
<accession>A0A0U9HD36</accession>
<evidence type="ECO:0000256" key="2">
    <source>
        <dbReference type="SAM" id="SignalP"/>
    </source>
</evidence>
<evidence type="ECO:0000313" key="4">
    <source>
        <dbReference type="Proteomes" id="UP000052946"/>
    </source>
</evidence>
<evidence type="ECO:0000256" key="1">
    <source>
        <dbReference type="SAM" id="MobiDB-lite"/>
    </source>
</evidence>